<gene>
    <name evidence="1" type="ORF">AAFF_G00181310</name>
</gene>
<sequence>MMPSAVVCSGCKRLQEDLIRLCQALKEKDVIIEKLRERDQPLVSLNSLDCHLLLQCSHPYTPVLHPPVKRMS</sequence>
<evidence type="ECO:0000313" key="1">
    <source>
        <dbReference type="EMBL" id="KAJ8411096.1"/>
    </source>
</evidence>
<dbReference type="Proteomes" id="UP001221898">
    <property type="component" value="Unassembled WGS sequence"/>
</dbReference>
<organism evidence="1 2">
    <name type="scientific">Aldrovandia affinis</name>
    <dbReference type="NCBI Taxonomy" id="143900"/>
    <lineage>
        <taxon>Eukaryota</taxon>
        <taxon>Metazoa</taxon>
        <taxon>Chordata</taxon>
        <taxon>Craniata</taxon>
        <taxon>Vertebrata</taxon>
        <taxon>Euteleostomi</taxon>
        <taxon>Actinopterygii</taxon>
        <taxon>Neopterygii</taxon>
        <taxon>Teleostei</taxon>
        <taxon>Notacanthiformes</taxon>
        <taxon>Halosauridae</taxon>
        <taxon>Aldrovandia</taxon>
    </lineage>
</organism>
<evidence type="ECO:0000313" key="2">
    <source>
        <dbReference type="Proteomes" id="UP001221898"/>
    </source>
</evidence>
<keyword evidence="2" id="KW-1185">Reference proteome</keyword>
<comment type="caution">
    <text evidence="1">The sequence shown here is derived from an EMBL/GenBank/DDBJ whole genome shotgun (WGS) entry which is preliminary data.</text>
</comment>
<protein>
    <submittedName>
        <fullName evidence="1">Uncharacterized protein</fullName>
    </submittedName>
</protein>
<name>A0AAD7T0I4_9TELE</name>
<dbReference type="EMBL" id="JAINUG010000024">
    <property type="protein sequence ID" value="KAJ8411096.1"/>
    <property type="molecule type" value="Genomic_DNA"/>
</dbReference>
<proteinExistence type="predicted"/>
<reference evidence="1" key="1">
    <citation type="journal article" date="2023" name="Science">
        <title>Genome structures resolve the early diversification of teleost fishes.</title>
        <authorList>
            <person name="Parey E."/>
            <person name="Louis A."/>
            <person name="Montfort J."/>
            <person name="Bouchez O."/>
            <person name="Roques C."/>
            <person name="Iampietro C."/>
            <person name="Lluch J."/>
            <person name="Castinel A."/>
            <person name="Donnadieu C."/>
            <person name="Desvignes T."/>
            <person name="Floi Bucao C."/>
            <person name="Jouanno E."/>
            <person name="Wen M."/>
            <person name="Mejri S."/>
            <person name="Dirks R."/>
            <person name="Jansen H."/>
            <person name="Henkel C."/>
            <person name="Chen W.J."/>
            <person name="Zahm M."/>
            <person name="Cabau C."/>
            <person name="Klopp C."/>
            <person name="Thompson A.W."/>
            <person name="Robinson-Rechavi M."/>
            <person name="Braasch I."/>
            <person name="Lecointre G."/>
            <person name="Bobe J."/>
            <person name="Postlethwait J.H."/>
            <person name="Berthelot C."/>
            <person name="Roest Crollius H."/>
            <person name="Guiguen Y."/>
        </authorList>
    </citation>
    <scope>NUCLEOTIDE SEQUENCE</scope>
    <source>
        <strain evidence="1">NC1722</strain>
    </source>
</reference>
<accession>A0AAD7T0I4</accession>
<dbReference type="AlphaFoldDB" id="A0AAD7T0I4"/>